<evidence type="ECO:0000313" key="1">
    <source>
        <dbReference type="EMBL" id="KAK4002695.1"/>
    </source>
</evidence>
<evidence type="ECO:0000313" key="2">
    <source>
        <dbReference type="Proteomes" id="UP001234178"/>
    </source>
</evidence>
<accession>A0ABQ9YQC6</accession>
<name>A0ABQ9YQC6_9CRUS</name>
<keyword evidence="2" id="KW-1185">Reference proteome</keyword>
<dbReference type="EMBL" id="JAOYFB010000001">
    <property type="protein sequence ID" value="KAK4002695.1"/>
    <property type="molecule type" value="Genomic_DNA"/>
</dbReference>
<proteinExistence type="predicted"/>
<organism evidence="1 2">
    <name type="scientific">Daphnia magna</name>
    <dbReference type="NCBI Taxonomy" id="35525"/>
    <lineage>
        <taxon>Eukaryota</taxon>
        <taxon>Metazoa</taxon>
        <taxon>Ecdysozoa</taxon>
        <taxon>Arthropoda</taxon>
        <taxon>Crustacea</taxon>
        <taxon>Branchiopoda</taxon>
        <taxon>Diplostraca</taxon>
        <taxon>Cladocera</taxon>
        <taxon>Anomopoda</taxon>
        <taxon>Daphniidae</taxon>
        <taxon>Daphnia</taxon>
    </lineage>
</organism>
<sequence>MDVEKDPVFNGSSRVMETLVHGFHDSGSGKDPWQGGRTRIKLLLSFYGRNSSVKAAYQESHKNIKSCCDKTKFASRKAISARLRGMYNSFFVDDDSILEVIWFWFKPGEPASSLKYGNSGSKQLCKHANIFAPLFLKMFLLFFASILTNLGRRIPVMIASNDKLNTERSIKIKIVLIVASPPSPSLPSPPPPSRPKRFIRFHYLSIQSKSFLPFRLPLLQNTHNIHLLLLVSHFSTVFVTSTEESIWWPDFSSVYGRRLAL</sequence>
<comment type="caution">
    <text evidence="1">The sequence shown here is derived from an EMBL/GenBank/DDBJ whole genome shotgun (WGS) entry which is preliminary data.</text>
</comment>
<gene>
    <name evidence="1" type="ORF">OUZ56_004503</name>
</gene>
<protein>
    <submittedName>
        <fullName evidence="1">Uncharacterized protein</fullName>
    </submittedName>
</protein>
<dbReference type="Proteomes" id="UP001234178">
    <property type="component" value="Unassembled WGS sequence"/>
</dbReference>
<reference evidence="1 2" key="1">
    <citation type="journal article" date="2023" name="Nucleic Acids Res.">
        <title>The hologenome of Daphnia magna reveals possible DNA methylation and microbiome-mediated evolution of the host genome.</title>
        <authorList>
            <person name="Chaturvedi A."/>
            <person name="Li X."/>
            <person name="Dhandapani V."/>
            <person name="Marshall H."/>
            <person name="Kissane S."/>
            <person name="Cuenca-Cambronero M."/>
            <person name="Asole G."/>
            <person name="Calvet F."/>
            <person name="Ruiz-Romero M."/>
            <person name="Marangio P."/>
            <person name="Guigo R."/>
            <person name="Rago D."/>
            <person name="Mirbahai L."/>
            <person name="Eastwood N."/>
            <person name="Colbourne J.K."/>
            <person name="Zhou J."/>
            <person name="Mallon E."/>
            <person name="Orsini L."/>
        </authorList>
    </citation>
    <scope>NUCLEOTIDE SEQUENCE [LARGE SCALE GENOMIC DNA]</scope>
    <source>
        <strain evidence="1">LRV0_1</strain>
    </source>
</reference>